<dbReference type="PANTHER" id="PTHR35534">
    <property type="entry name" value="50S RIBOSOMAL PROTEIN L32"/>
    <property type="match status" value="1"/>
</dbReference>
<evidence type="ECO:0000256" key="1">
    <source>
        <dbReference type="ARBA" id="ARBA00008560"/>
    </source>
</evidence>
<evidence type="ECO:0000313" key="7">
    <source>
        <dbReference type="EMBL" id="QTD53930.1"/>
    </source>
</evidence>
<evidence type="ECO:0000256" key="6">
    <source>
        <dbReference type="SAM" id="MobiDB-lite"/>
    </source>
</evidence>
<dbReference type="InterPro" id="IPR044957">
    <property type="entry name" value="Ribosomal_bL32_bact"/>
</dbReference>
<dbReference type="SUPFAM" id="SSF57829">
    <property type="entry name" value="Zn-binding ribosomal proteins"/>
    <property type="match status" value="1"/>
</dbReference>
<dbReference type="InterPro" id="IPR002677">
    <property type="entry name" value="Ribosomal_bL32"/>
</dbReference>
<dbReference type="HAMAP" id="MF_00340">
    <property type="entry name" value="Ribosomal_bL32"/>
    <property type="match status" value="1"/>
</dbReference>
<keyword evidence="2 5" id="KW-0689">Ribosomal protein</keyword>
<evidence type="ECO:0000256" key="4">
    <source>
        <dbReference type="ARBA" id="ARBA00035178"/>
    </source>
</evidence>
<dbReference type="InterPro" id="IPR011332">
    <property type="entry name" value="Ribosomal_zn-bd"/>
</dbReference>
<dbReference type="Proteomes" id="UP000663929">
    <property type="component" value="Chromosome"/>
</dbReference>
<dbReference type="PANTHER" id="PTHR35534:SF1">
    <property type="entry name" value="LARGE RIBOSOMAL SUBUNIT PROTEIN BL32"/>
    <property type="match status" value="1"/>
</dbReference>
<organism evidence="7 8">
    <name type="scientific">Sulfidibacter corallicola</name>
    <dbReference type="NCBI Taxonomy" id="2818388"/>
    <lineage>
        <taxon>Bacteria</taxon>
        <taxon>Pseudomonadati</taxon>
        <taxon>Acidobacteriota</taxon>
        <taxon>Holophagae</taxon>
        <taxon>Acanthopleuribacterales</taxon>
        <taxon>Acanthopleuribacteraceae</taxon>
        <taxon>Sulfidibacter</taxon>
    </lineage>
</organism>
<name>A0A8A4TWR6_SULCO</name>
<dbReference type="Gene3D" id="1.20.5.640">
    <property type="entry name" value="Single helix bin"/>
    <property type="match status" value="1"/>
</dbReference>
<dbReference type="GO" id="GO:0015934">
    <property type="term" value="C:large ribosomal subunit"/>
    <property type="evidence" value="ECO:0007669"/>
    <property type="project" value="InterPro"/>
</dbReference>
<evidence type="ECO:0000256" key="3">
    <source>
        <dbReference type="ARBA" id="ARBA00023274"/>
    </source>
</evidence>
<dbReference type="RefSeq" id="WP_237384030.1">
    <property type="nucleotide sequence ID" value="NZ_CP071793.1"/>
</dbReference>
<sequence>MANPKRRTSHSRQGKRRSHHALTASATTTCSNCGAIARPHRVCSSCGWYGGKQVAAVEEE</sequence>
<dbReference type="Pfam" id="PF01783">
    <property type="entry name" value="Ribosomal_L32p"/>
    <property type="match status" value="1"/>
</dbReference>
<feature type="region of interest" description="Disordered" evidence="6">
    <location>
        <begin position="1"/>
        <end position="23"/>
    </location>
</feature>
<dbReference type="NCBIfam" id="TIGR01031">
    <property type="entry name" value="rpmF_bact"/>
    <property type="match status" value="1"/>
</dbReference>
<dbReference type="EMBL" id="CP071793">
    <property type="protein sequence ID" value="QTD53930.1"/>
    <property type="molecule type" value="Genomic_DNA"/>
</dbReference>
<evidence type="ECO:0000313" key="8">
    <source>
        <dbReference type="Proteomes" id="UP000663929"/>
    </source>
</evidence>
<dbReference type="GO" id="GO:0006412">
    <property type="term" value="P:translation"/>
    <property type="evidence" value="ECO:0007669"/>
    <property type="project" value="UniProtKB-UniRule"/>
</dbReference>
<dbReference type="AlphaFoldDB" id="A0A8A4TWR6"/>
<keyword evidence="8" id="KW-1185">Reference proteome</keyword>
<accession>A0A8A4TWR6</accession>
<dbReference type="GO" id="GO:0003735">
    <property type="term" value="F:structural constituent of ribosome"/>
    <property type="evidence" value="ECO:0007669"/>
    <property type="project" value="InterPro"/>
</dbReference>
<dbReference type="KEGG" id="scor:J3U87_15890"/>
<protein>
    <recommendedName>
        <fullName evidence="4 5">Large ribosomal subunit protein bL32</fullName>
    </recommendedName>
</protein>
<gene>
    <name evidence="5 7" type="primary">rpmF</name>
    <name evidence="7" type="ORF">J3U87_15890</name>
</gene>
<evidence type="ECO:0000256" key="2">
    <source>
        <dbReference type="ARBA" id="ARBA00022980"/>
    </source>
</evidence>
<evidence type="ECO:0000256" key="5">
    <source>
        <dbReference type="HAMAP-Rule" id="MF_00340"/>
    </source>
</evidence>
<proteinExistence type="inferred from homology"/>
<feature type="compositionally biased region" description="Basic residues" evidence="6">
    <location>
        <begin position="1"/>
        <end position="20"/>
    </location>
</feature>
<reference evidence="7" key="1">
    <citation type="submission" date="2021-03" db="EMBL/GenBank/DDBJ databases">
        <title>Acanthopleuribacteraceae sp. M133.</title>
        <authorList>
            <person name="Wang G."/>
        </authorList>
    </citation>
    <scope>NUCLEOTIDE SEQUENCE</scope>
    <source>
        <strain evidence="7">M133</strain>
    </source>
</reference>
<comment type="similarity">
    <text evidence="1 5">Belongs to the bacterial ribosomal protein bL32 family.</text>
</comment>
<keyword evidence="3 5" id="KW-0687">Ribonucleoprotein</keyword>